<dbReference type="Proteomes" id="UP001362999">
    <property type="component" value="Unassembled WGS sequence"/>
</dbReference>
<reference evidence="2 3" key="1">
    <citation type="journal article" date="2024" name="J Genomics">
        <title>Draft genome sequencing and assembly of Favolaschia claudopus CIRM-BRFM 2984 isolated from oak limbs.</title>
        <authorList>
            <person name="Navarro D."/>
            <person name="Drula E."/>
            <person name="Chaduli D."/>
            <person name="Cazenave R."/>
            <person name="Ahrendt S."/>
            <person name="Wang J."/>
            <person name="Lipzen A."/>
            <person name="Daum C."/>
            <person name="Barry K."/>
            <person name="Grigoriev I.V."/>
            <person name="Favel A."/>
            <person name="Rosso M.N."/>
            <person name="Martin F."/>
        </authorList>
    </citation>
    <scope>NUCLEOTIDE SEQUENCE [LARGE SCALE GENOMIC DNA]</scope>
    <source>
        <strain evidence="2 3">CIRM-BRFM 2984</strain>
    </source>
</reference>
<accession>A0AAW0C5K5</accession>
<dbReference type="GO" id="GO:0006397">
    <property type="term" value="P:mRNA processing"/>
    <property type="evidence" value="ECO:0007669"/>
    <property type="project" value="UniProtKB-KW"/>
</dbReference>
<evidence type="ECO:0000313" key="2">
    <source>
        <dbReference type="EMBL" id="KAK7034283.1"/>
    </source>
</evidence>
<dbReference type="SUPFAM" id="SSF57756">
    <property type="entry name" value="Retrovirus zinc finger-like domains"/>
    <property type="match status" value="1"/>
</dbReference>
<organism evidence="2 3">
    <name type="scientific">Favolaschia claudopus</name>
    <dbReference type="NCBI Taxonomy" id="2862362"/>
    <lineage>
        <taxon>Eukaryota</taxon>
        <taxon>Fungi</taxon>
        <taxon>Dikarya</taxon>
        <taxon>Basidiomycota</taxon>
        <taxon>Agaricomycotina</taxon>
        <taxon>Agaricomycetes</taxon>
        <taxon>Agaricomycetidae</taxon>
        <taxon>Agaricales</taxon>
        <taxon>Marasmiineae</taxon>
        <taxon>Mycenaceae</taxon>
        <taxon>Favolaschia</taxon>
    </lineage>
</organism>
<name>A0AAW0C5K5_9AGAR</name>
<dbReference type="GO" id="GO:0003676">
    <property type="term" value="F:nucleic acid binding"/>
    <property type="evidence" value="ECO:0007669"/>
    <property type="project" value="InterPro"/>
</dbReference>
<dbReference type="GO" id="GO:0008270">
    <property type="term" value="F:zinc ion binding"/>
    <property type="evidence" value="ECO:0007669"/>
    <property type="project" value="InterPro"/>
</dbReference>
<evidence type="ECO:0000256" key="1">
    <source>
        <dbReference type="ARBA" id="ARBA00022664"/>
    </source>
</evidence>
<dbReference type="InterPro" id="IPR036875">
    <property type="entry name" value="Znf_CCHC_sf"/>
</dbReference>
<gene>
    <name evidence="2" type="ORF">R3P38DRAFT_2772366</name>
</gene>
<dbReference type="EMBL" id="JAWWNJ010000021">
    <property type="protein sequence ID" value="KAK7034283.1"/>
    <property type="molecule type" value="Genomic_DNA"/>
</dbReference>
<evidence type="ECO:0008006" key="4">
    <source>
        <dbReference type="Google" id="ProtNLM"/>
    </source>
</evidence>
<evidence type="ECO:0000313" key="3">
    <source>
        <dbReference type="Proteomes" id="UP001362999"/>
    </source>
</evidence>
<keyword evidence="1" id="KW-0507">mRNA processing</keyword>
<keyword evidence="3" id="KW-1185">Reference proteome</keyword>
<proteinExistence type="predicted"/>
<protein>
    <recommendedName>
        <fullName evidence="4">CCHC-type domain-containing protein</fullName>
    </recommendedName>
</protein>
<sequence length="190" mass="21614">MGVIMRAKLMSMTQWYQATSSQINVEATWIVIRPKSDKRKRNLGIGGKRCPAEVKPRREEKKAGQLTTERIHAGDPSVLEWVHEYHCMIDVRQDNTRQILPHLTLHLAQSDFGSSMTTEVWSYAQGKPNKNGRDVTCENCGGAGHTKARCWHKGGDIERQYPDWWIGKRDASKALVPRSHMAYDVTSIVL</sequence>
<comment type="caution">
    <text evidence="2">The sequence shown here is derived from an EMBL/GenBank/DDBJ whole genome shotgun (WGS) entry which is preliminary data.</text>
</comment>
<dbReference type="AlphaFoldDB" id="A0AAW0C5K5"/>